<evidence type="ECO:0000256" key="1">
    <source>
        <dbReference type="SAM" id="SignalP"/>
    </source>
</evidence>
<comment type="caution">
    <text evidence="2">The sequence shown here is derived from an EMBL/GenBank/DDBJ whole genome shotgun (WGS) entry which is preliminary data.</text>
</comment>
<protein>
    <submittedName>
        <fullName evidence="2">Uncharacterized protein</fullName>
    </submittedName>
</protein>
<reference evidence="2 3" key="1">
    <citation type="submission" date="2015-06" db="EMBL/GenBank/DDBJ databases">
        <title>Draft genome of the ant-associated black yeast Phialophora attae CBS 131958.</title>
        <authorList>
            <person name="Moreno L.F."/>
            <person name="Stielow B.J."/>
            <person name="de Hoog S."/>
            <person name="Vicente V.A."/>
            <person name="Weiss V.A."/>
            <person name="de Vries M."/>
            <person name="Cruz L.M."/>
            <person name="Souza E.M."/>
        </authorList>
    </citation>
    <scope>NUCLEOTIDE SEQUENCE [LARGE SCALE GENOMIC DNA]</scope>
    <source>
        <strain evidence="2 3">CBS 131958</strain>
    </source>
</reference>
<dbReference type="OrthoDB" id="3364175at2759"/>
<keyword evidence="3" id="KW-1185">Reference proteome</keyword>
<gene>
    <name evidence="2" type="ORF">AB675_10441</name>
</gene>
<dbReference type="GeneID" id="28731094"/>
<keyword evidence="1" id="KW-0732">Signal</keyword>
<name>A0A0N1GYN0_9EURO</name>
<feature type="signal peptide" evidence="1">
    <location>
        <begin position="1"/>
        <end position="19"/>
    </location>
</feature>
<evidence type="ECO:0000313" key="2">
    <source>
        <dbReference type="EMBL" id="KPI35935.1"/>
    </source>
</evidence>
<dbReference type="AlphaFoldDB" id="A0A0N1GYN0"/>
<dbReference type="Proteomes" id="UP000038010">
    <property type="component" value="Unassembled WGS sequence"/>
</dbReference>
<organism evidence="2 3">
    <name type="scientific">Cyphellophora attinorum</name>
    <dbReference type="NCBI Taxonomy" id="1664694"/>
    <lineage>
        <taxon>Eukaryota</taxon>
        <taxon>Fungi</taxon>
        <taxon>Dikarya</taxon>
        <taxon>Ascomycota</taxon>
        <taxon>Pezizomycotina</taxon>
        <taxon>Eurotiomycetes</taxon>
        <taxon>Chaetothyriomycetidae</taxon>
        <taxon>Chaetothyriales</taxon>
        <taxon>Cyphellophoraceae</taxon>
        <taxon>Cyphellophora</taxon>
    </lineage>
</organism>
<dbReference type="RefSeq" id="XP_017995898.1">
    <property type="nucleotide sequence ID" value="XM_018139214.1"/>
</dbReference>
<accession>A0A0N1GYN0</accession>
<proteinExistence type="predicted"/>
<sequence>MARFLWKFMLVSLIKQVKQMQLMVSDDQMSHILAVLEQQVLIVQSHADIVPQAGVGEPQACTAPVGAEAGPRRPYQDAISSDLNNVLDTIDRAVGNSSAVPARTTEHEDPLPTDTPWLGSIGDESSAGANIDDLFAMDAVNWDSSWEESFAGLGVPIGTAGTQEVYYDFSGAAT</sequence>
<feature type="chain" id="PRO_5005872883" evidence="1">
    <location>
        <begin position="20"/>
        <end position="174"/>
    </location>
</feature>
<dbReference type="VEuPathDB" id="FungiDB:AB675_10441"/>
<evidence type="ECO:0000313" key="3">
    <source>
        <dbReference type="Proteomes" id="UP000038010"/>
    </source>
</evidence>
<dbReference type="EMBL" id="LFJN01000035">
    <property type="protein sequence ID" value="KPI35935.1"/>
    <property type="molecule type" value="Genomic_DNA"/>
</dbReference>